<evidence type="ECO:0000256" key="6">
    <source>
        <dbReference type="ARBA" id="ARBA00011889"/>
    </source>
</evidence>
<dbReference type="FunFam" id="3.40.1030.10:FF:000003">
    <property type="entry name" value="Pyrimidine-nucleoside phosphorylase"/>
    <property type="match status" value="1"/>
</dbReference>
<gene>
    <name evidence="16" type="primary">deoA</name>
    <name evidence="16" type="ORF">A5892_09635</name>
</gene>
<evidence type="ECO:0000256" key="7">
    <source>
        <dbReference type="ARBA" id="ARBA00011892"/>
    </source>
</evidence>
<dbReference type="PANTHER" id="PTHR10515">
    <property type="entry name" value="THYMIDINE PHOSPHORYLASE"/>
    <property type="match status" value="1"/>
</dbReference>
<dbReference type="GO" id="GO:0004645">
    <property type="term" value="F:1,4-alpha-oligoglucan phosphorylase activity"/>
    <property type="evidence" value="ECO:0007669"/>
    <property type="project" value="InterPro"/>
</dbReference>
<dbReference type="InterPro" id="IPR018090">
    <property type="entry name" value="Pyrmidine_PPas_bac/euk"/>
</dbReference>
<evidence type="ECO:0000256" key="14">
    <source>
        <dbReference type="ARBA" id="ARBA00048550"/>
    </source>
</evidence>
<dbReference type="InterPro" id="IPR035902">
    <property type="entry name" value="Nuc_phospho_transferase"/>
</dbReference>
<dbReference type="EMBL" id="CP015243">
    <property type="protein sequence ID" value="ANF57693.1"/>
    <property type="molecule type" value="Genomic_DNA"/>
</dbReference>
<dbReference type="Gene3D" id="3.40.1030.10">
    <property type="entry name" value="Nucleoside phosphorylase/phosphoribosyltransferase catalytic domain"/>
    <property type="match status" value="1"/>
</dbReference>
<dbReference type="Gene3D" id="3.90.1170.30">
    <property type="entry name" value="Pyrimidine nucleoside phosphorylase-like, C-terminal domain"/>
    <property type="match status" value="1"/>
</dbReference>
<comment type="catalytic activity">
    <reaction evidence="13">
        <text>thymidine + phosphate = 2-deoxy-alpha-D-ribose 1-phosphate + thymine</text>
        <dbReference type="Rhea" id="RHEA:16037"/>
        <dbReference type="ChEBI" id="CHEBI:17748"/>
        <dbReference type="ChEBI" id="CHEBI:17821"/>
        <dbReference type="ChEBI" id="CHEBI:43474"/>
        <dbReference type="ChEBI" id="CHEBI:57259"/>
        <dbReference type="EC" id="2.4.2.2"/>
    </reaction>
</comment>
<comment type="catalytic activity">
    <reaction evidence="12">
        <text>uridine + phosphate = alpha-D-ribose 1-phosphate + uracil</text>
        <dbReference type="Rhea" id="RHEA:24388"/>
        <dbReference type="ChEBI" id="CHEBI:16704"/>
        <dbReference type="ChEBI" id="CHEBI:17568"/>
        <dbReference type="ChEBI" id="CHEBI:43474"/>
        <dbReference type="ChEBI" id="CHEBI:57720"/>
        <dbReference type="EC" id="2.4.2.2"/>
    </reaction>
</comment>
<protein>
    <recommendedName>
        <fullName evidence="8">Pyrimidine-nucleoside phosphorylase</fullName>
        <ecNumber evidence="6">2.4.2.2</ecNumber>
        <ecNumber evidence="7">2.4.2.4</ecNumber>
    </recommendedName>
</protein>
<dbReference type="KEGG" id="haa:A5892_09635"/>
<comment type="similarity">
    <text evidence="4">Belongs to the thymidine/pyrimidine-nucleoside phosphorylase family.</text>
</comment>
<dbReference type="GO" id="GO:0046872">
    <property type="term" value="F:metal ion binding"/>
    <property type="evidence" value="ECO:0007669"/>
    <property type="project" value="UniProtKB-KW"/>
</dbReference>
<dbReference type="PROSITE" id="PS00647">
    <property type="entry name" value="THYMID_PHOSPHORYLASE"/>
    <property type="match status" value="1"/>
</dbReference>
<comment type="catalytic activity">
    <reaction evidence="14">
        <text>thymidine + phosphate = 2-deoxy-alpha-D-ribose 1-phosphate + thymine</text>
        <dbReference type="Rhea" id="RHEA:16037"/>
        <dbReference type="ChEBI" id="CHEBI:17748"/>
        <dbReference type="ChEBI" id="CHEBI:17821"/>
        <dbReference type="ChEBI" id="CHEBI:43474"/>
        <dbReference type="ChEBI" id="CHEBI:57259"/>
        <dbReference type="EC" id="2.4.2.4"/>
    </reaction>
</comment>
<dbReference type="EC" id="2.4.2.2" evidence="6"/>
<evidence type="ECO:0000313" key="17">
    <source>
        <dbReference type="Proteomes" id="UP000077875"/>
    </source>
</evidence>
<dbReference type="AlphaFoldDB" id="A0A172YEN4"/>
<evidence type="ECO:0000256" key="5">
    <source>
        <dbReference type="ARBA" id="ARBA00011738"/>
    </source>
</evidence>
<evidence type="ECO:0000256" key="3">
    <source>
        <dbReference type="ARBA" id="ARBA00003877"/>
    </source>
</evidence>
<dbReference type="Pfam" id="PF07831">
    <property type="entry name" value="PYNP_C"/>
    <property type="match status" value="1"/>
</dbReference>
<comment type="cofactor">
    <cofactor evidence="2">
        <name>K(+)</name>
        <dbReference type="ChEBI" id="CHEBI:29103"/>
    </cofactor>
</comment>
<dbReference type="EC" id="2.4.2.4" evidence="7"/>
<dbReference type="PIRSF" id="PIRSF000478">
    <property type="entry name" value="TP_PyNP"/>
    <property type="match status" value="1"/>
</dbReference>
<evidence type="ECO:0000313" key="16">
    <source>
        <dbReference type="EMBL" id="ANF57693.1"/>
    </source>
</evidence>
<dbReference type="InterPro" id="IPR017459">
    <property type="entry name" value="Glycosyl_Trfase_fam3_N_dom"/>
</dbReference>
<dbReference type="Proteomes" id="UP000077875">
    <property type="component" value="Chromosome"/>
</dbReference>
<evidence type="ECO:0000256" key="4">
    <source>
        <dbReference type="ARBA" id="ARBA00006915"/>
    </source>
</evidence>
<keyword evidence="11" id="KW-0479">Metal-binding</keyword>
<evidence type="ECO:0000256" key="9">
    <source>
        <dbReference type="ARBA" id="ARBA00022676"/>
    </source>
</evidence>
<evidence type="ECO:0000256" key="11">
    <source>
        <dbReference type="ARBA" id="ARBA00022723"/>
    </source>
</evidence>
<dbReference type="InterPro" id="IPR017872">
    <property type="entry name" value="Pyrmidine_PPase_CS"/>
</dbReference>
<dbReference type="FunFam" id="1.20.970.10:FF:000002">
    <property type="entry name" value="Pyrimidine-nucleoside phosphorylase"/>
    <property type="match status" value="1"/>
</dbReference>
<evidence type="ECO:0000256" key="13">
    <source>
        <dbReference type="ARBA" id="ARBA00048525"/>
    </source>
</evidence>
<sequence length="433" mass="46123">MRMVDIIEKKRNGESLSREEIEFFVNGYSRDEIPDYQAAALAMAIYFRDMDDRERADLTLAMANSGDTLDLSEIEGIKVDKHSTGGVGDTTTLVLGPLVAALGVPVAKMSGRGLGHTGGTIDKLESIAGFNVELSSADFIDQVNRHRLAVIGQSGDLTPADKKLYALRDVTATVDSIPLIASSIMSKKIAAGADAIVLDVKCGEGAFMKSVDDARHLAEAMVRIGNQVGRRTMAVISDMSQPLGRAIGNALEVEEAIQTLRGEGPADLHELCLTLGAQMVVLAGRAADLDEARALLEAAMADGRAIETFRRFVANQGGDASLIDHPERLPRARRQVTVEVPRDGVVARLDAALLGTAVMKLGAGRETKTSTIDLATGMVLNAKVGDRVRAGDPLLVLHANQDDLDEVLELVGRAVVISEHAEPPVLIHELVSA</sequence>
<dbReference type="InterPro" id="IPR000312">
    <property type="entry name" value="Glycosyl_Trfase_fam3"/>
</dbReference>
<dbReference type="NCBIfam" id="NF004490">
    <property type="entry name" value="PRK05820.1"/>
    <property type="match status" value="1"/>
</dbReference>
<comment type="catalytic activity">
    <reaction evidence="1">
        <text>2'-deoxyuridine + phosphate = 2-deoxy-alpha-D-ribose 1-phosphate + uracil</text>
        <dbReference type="Rhea" id="RHEA:22824"/>
        <dbReference type="ChEBI" id="CHEBI:16450"/>
        <dbReference type="ChEBI" id="CHEBI:17568"/>
        <dbReference type="ChEBI" id="CHEBI:43474"/>
        <dbReference type="ChEBI" id="CHEBI:57259"/>
        <dbReference type="EC" id="2.4.2.2"/>
    </reaction>
</comment>
<dbReference type="GO" id="GO:0006213">
    <property type="term" value="P:pyrimidine nucleoside metabolic process"/>
    <property type="evidence" value="ECO:0007669"/>
    <property type="project" value="InterPro"/>
</dbReference>
<dbReference type="NCBIfam" id="NF004747">
    <property type="entry name" value="PRK06078.1"/>
    <property type="match status" value="1"/>
</dbReference>
<dbReference type="NCBIfam" id="TIGR02644">
    <property type="entry name" value="Y_phosphoryl"/>
    <property type="match status" value="1"/>
</dbReference>
<accession>A0A172YEN4</accession>
<keyword evidence="9" id="KW-0328">Glycosyltransferase</keyword>
<dbReference type="Pfam" id="PF00591">
    <property type="entry name" value="Glycos_transf_3"/>
    <property type="match status" value="1"/>
</dbReference>
<dbReference type="GO" id="GO:0009032">
    <property type="term" value="F:thymidine phosphorylase activity"/>
    <property type="evidence" value="ECO:0007669"/>
    <property type="project" value="UniProtKB-EC"/>
</dbReference>
<dbReference type="RefSeq" id="WP_064122621.1">
    <property type="nucleotide sequence ID" value="NZ_CP015243.1"/>
</dbReference>
<dbReference type="Pfam" id="PF02885">
    <property type="entry name" value="Glycos_trans_3N"/>
    <property type="match status" value="1"/>
</dbReference>
<dbReference type="SMART" id="SM00941">
    <property type="entry name" value="PYNP_C"/>
    <property type="match status" value="1"/>
</dbReference>
<dbReference type="SUPFAM" id="SSF47648">
    <property type="entry name" value="Nucleoside phosphorylase/phosphoribosyltransferase N-terminal domain"/>
    <property type="match status" value="1"/>
</dbReference>
<evidence type="ECO:0000259" key="15">
    <source>
        <dbReference type="SMART" id="SM00941"/>
    </source>
</evidence>
<evidence type="ECO:0000256" key="1">
    <source>
        <dbReference type="ARBA" id="ARBA00001066"/>
    </source>
</evidence>
<dbReference type="InterPro" id="IPR000053">
    <property type="entry name" value="Thymidine/pyrmidine_PPase"/>
</dbReference>
<keyword evidence="17" id="KW-1185">Reference proteome</keyword>
<comment type="function">
    <text evidence="3">Catalyzes phosphorolysis of the pyrimidine nucleosides uridine, thymidine and 2'-deoxyuridine with the formation of the corresponding pyrimidine base and ribose-1-phosphate.</text>
</comment>
<evidence type="ECO:0000256" key="8">
    <source>
        <dbReference type="ARBA" id="ARBA00014680"/>
    </source>
</evidence>
<dbReference type="GO" id="GO:0006206">
    <property type="term" value="P:pyrimidine nucleobase metabolic process"/>
    <property type="evidence" value="ECO:0007669"/>
    <property type="project" value="InterPro"/>
</dbReference>
<name>A0A172YEN4_9GAMM</name>
<reference evidence="16 17" key="1">
    <citation type="submission" date="2016-04" db="EMBL/GenBank/DDBJ databases">
        <title>Complete Genome Sequence of Halotalea alkalilenta IHB B 13600.</title>
        <authorList>
            <person name="Swarnkar M.K."/>
            <person name="Sharma A."/>
            <person name="Kaushal K."/>
            <person name="Soni R."/>
            <person name="Rana S."/>
            <person name="Singh A.K."/>
            <person name="Gulati A."/>
        </authorList>
    </citation>
    <scope>NUCLEOTIDE SEQUENCE [LARGE SCALE GENOMIC DNA]</scope>
    <source>
        <strain evidence="16 17">IHB B 13600</strain>
    </source>
</reference>
<keyword evidence="10" id="KW-0808">Transferase</keyword>
<dbReference type="PANTHER" id="PTHR10515:SF0">
    <property type="entry name" value="THYMIDINE PHOSPHORYLASE"/>
    <property type="match status" value="1"/>
</dbReference>
<proteinExistence type="inferred from homology"/>
<dbReference type="STRING" id="376489.A5892_09635"/>
<dbReference type="InterPro" id="IPR036566">
    <property type="entry name" value="PYNP-like_C_sf"/>
</dbReference>
<dbReference type="InterPro" id="IPR036320">
    <property type="entry name" value="Glycosyl_Trfase_fam3_N_dom_sf"/>
</dbReference>
<evidence type="ECO:0000256" key="12">
    <source>
        <dbReference type="ARBA" id="ARBA00048453"/>
    </source>
</evidence>
<dbReference type="GO" id="GO:0005829">
    <property type="term" value="C:cytosol"/>
    <property type="evidence" value="ECO:0007669"/>
    <property type="project" value="TreeGrafter"/>
</dbReference>
<dbReference type="Gene3D" id="1.20.970.10">
    <property type="entry name" value="Transferase, Pyrimidine Nucleoside Phosphorylase, Chain C"/>
    <property type="match status" value="1"/>
</dbReference>
<organism evidence="16 17">
    <name type="scientific">Halotalea alkalilenta</name>
    <dbReference type="NCBI Taxonomy" id="376489"/>
    <lineage>
        <taxon>Bacteria</taxon>
        <taxon>Pseudomonadati</taxon>
        <taxon>Pseudomonadota</taxon>
        <taxon>Gammaproteobacteria</taxon>
        <taxon>Oceanospirillales</taxon>
        <taxon>Halomonadaceae</taxon>
        <taxon>Halotalea</taxon>
    </lineage>
</organism>
<evidence type="ECO:0000256" key="10">
    <source>
        <dbReference type="ARBA" id="ARBA00022679"/>
    </source>
</evidence>
<dbReference type="SUPFAM" id="SSF54680">
    <property type="entry name" value="Pyrimidine nucleoside phosphorylase C-terminal domain"/>
    <property type="match status" value="1"/>
</dbReference>
<feature type="domain" description="Pyrimidine nucleoside phosphorylase C-terminal" evidence="15">
    <location>
        <begin position="345"/>
        <end position="418"/>
    </location>
</feature>
<evidence type="ECO:0000256" key="2">
    <source>
        <dbReference type="ARBA" id="ARBA00001958"/>
    </source>
</evidence>
<dbReference type="SUPFAM" id="SSF52418">
    <property type="entry name" value="Nucleoside phosphorylase/phosphoribosyltransferase catalytic domain"/>
    <property type="match status" value="1"/>
</dbReference>
<comment type="subunit">
    <text evidence="5">Homodimer.</text>
</comment>
<dbReference type="InterPro" id="IPR013102">
    <property type="entry name" value="PYNP_C"/>
</dbReference>